<evidence type="ECO:0000256" key="1">
    <source>
        <dbReference type="SAM" id="MobiDB-lite"/>
    </source>
</evidence>
<dbReference type="RefSeq" id="XP_041557508.1">
    <property type="nucleotide sequence ID" value="XM_041704977.1"/>
</dbReference>
<keyword evidence="3" id="KW-1185">Reference proteome</keyword>
<evidence type="ECO:0008006" key="4">
    <source>
        <dbReference type="Google" id="ProtNLM"/>
    </source>
</evidence>
<dbReference type="PANTHER" id="PTHR37012:SF2">
    <property type="entry name" value="BZIP DOMAIN-CONTAINING PROTEIN-RELATED"/>
    <property type="match status" value="1"/>
</dbReference>
<dbReference type="AlphaFoldDB" id="A0A7R8AMR9"/>
<dbReference type="Pfam" id="PF11905">
    <property type="entry name" value="DUF3425"/>
    <property type="match status" value="1"/>
</dbReference>
<proteinExistence type="predicted"/>
<dbReference type="GeneID" id="64975319"/>
<gene>
    <name evidence="2" type="ORF">APUU_50025A</name>
</gene>
<evidence type="ECO:0000313" key="3">
    <source>
        <dbReference type="Proteomes" id="UP000654913"/>
    </source>
</evidence>
<name>A0A7R8AMR9_9EURO</name>
<sequence length="356" mass="40699">MDPRPEKARRRTAQQLARKREIDKETQRVKRQSDRERLLLIQDDMRSMQKQVHELKQSMELALIPLVNRSTSPAAQSQTPTASPCGGTTESSHLGYCAEVVSCGLGSLSRESESRALEQNQSVMRWRPVTHESPPAGRLGPGREYTSCLCQPKVHVSYGECFEQTVYTALMSVSRPLPSVPLSSIPRLPTLADILFIGPGENIVSRIVMKMLKRDGFKDITNVVSAFIHVYRVLRYRFSPSLETLNDIPEWLRPTETQDIIPHEIWTDFIHFPKLRNAMALKSIEYVRESFDLDYSASISTNWPRWQPVFTWDDSQGAIVLNPHFVPHIDILSNWSLDETFARKYPQIEPLVTIRG</sequence>
<feature type="region of interest" description="Disordered" evidence="1">
    <location>
        <begin position="1"/>
        <end position="33"/>
    </location>
</feature>
<accession>A0A7R8AMR9</accession>
<evidence type="ECO:0000313" key="2">
    <source>
        <dbReference type="EMBL" id="BCS25314.1"/>
    </source>
</evidence>
<dbReference type="OrthoDB" id="4161589at2759"/>
<dbReference type="InterPro" id="IPR021833">
    <property type="entry name" value="DUF3425"/>
</dbReference>
<dbReference type="KEGG" id="apuu:APUU_50025A"/>
<reference evidence="2" key="1">
    <citation type="submission" date="2021-01" db="EMBL/GenBank/DDBJ databases">
        <authorList>
            <consortium name="Aspergillus puulaauensis MK2 genome sequencing consortium"/>
            <person name="Kazuki M."/>
            <person name="Futagami T."/>
        </authorList>
    </citation>
    <scope>NUCLEOTIDE SEQUENCE</scope>
    <source>
        <strain evidence="2">MK2</strain>
    </source>
</reference>
<organism evidence="2 3">
    <name type="scientific">Aspergillus puulaauensis</name>
    <dbReference type="NCBI Taxonomy" id="1220207"/>
    <lineage>
        <taxon>Eukaryota</taxon>
        <taxon>Fungi</taxon>
        <taxon>Dikarya</taxon>
        <taxon>Ascomycota</taxon>
        <taxon>Pezizomycotina</taxon>
        <taxon>Eurotiomycetes</taxon>
        <taxon>Eurotiomycetidae</taxon>
        <taxon>Eurotiales</taxon>
        <taxon>Aspergillaceae</taxon>
        <taxon>Aspergillus</taxon>
    </lineage>
</organism>
<dbReference type="Proteomes" id="UP000654913">
    <property type="component" value="Chromosome 5"/>
</dbReference>
<dbReference type="PANTHER" id="PTHR37012">
    <property type="entry name" value="B-ZIP TRANSCRIPTION FACTOR (EUROFUNG)-RELATED"/>
    <property type="match status" value="1"/>
</dbReference>
<protein>
    <recommendedName>
        <fullName evidence="4">BZIP domain-containing protein</fullName>
    </recommendedName>
</protein>
<feature type="compositionally biased region" description="Basic and acidic residues" evidence="1">
    <location>
        <begin position="18"/>
        <end position="33"/>
    </location>
</feature>
<dbReference type="EMBL" id="AP024447">
    <property type="protein sequence ID" value="BCS25314.1"/>
    <property type="molecule type" value="Genomic_DNA"/>
</dbReference>
<reference evidence="2" key="2">
    <citation type="submission" date="2021-02" db="EMBL/GenBank/DDBJ databases">
        <title>Aspergillus puulaauensis MK2 genome sequence.</title>
        <authorList>
            <person name="Futagami T."/>
            <person name="Mori K."/>
            <person name="Kadooka C."/>
            <person name="Tanaka T."/>
        </authorList>
    </citation>
    <scope>NUCLEOTIDE SEQUENCE</scope>
    <source>
        <strain evidence="2">MK2</strain>
    </source>
</reference>